<dbReference type="InterPro" id="IPR000276">
    <property type="entry name" value="GPCR_Rhodpsn"/>
</dbReference>
<evidence type="ECO:0000256" key="4">
    <source>
        <dbReference type="ARBA" id="ARBA00023040"/>
    </source>
</evidence>
<organism evidence="11 12">
    <name type="scientific">Ramazzottius varieornatus</name>
    <name type="common">Water bear</name>
    <name type="synonym">Tardigrade</name>
    <dbReference type="NCBI Taxonomy" id="947166"/>
    <lineage>
        <taxon>Eukaryota</taxon>
        <taxon>Metazoa</taxon>
        <taxon>Ecdysozoa</taxon>
        <taxon>Tardigrada</taxon>
        <taxon>Eutardigrada</taxon>
        <taxon>Parachela</taxon>
        <taxon>Hypsibioidea</taxon>
        <taxon>Ramazzottiidae</taxon>
        <taxon>Ramazzottius</taxon>
    </lineage>
</organism>
<feature type="transmembrane region" description="Helical" evidence="9">
    <location>
        <begin position="200"/>
        <end position="219"/>
    </location>
</feature>
<name>A0A1D1VGB5_RAMVA</name>
<keyword evidence="4" id="KW-0297">G-protein coupled receptor</keyword>
<dbReference type="OrthoDB" id="8859266at2759"/>
<keyword evidence="8" id="KW-0807">Transducer</keyword>
<dbReference type="Proteomes" id="UP000186922">
    <property type="component" value="Unassembled WGS sequence"/>
</dbReference>
<feature type="transmembrane region" description="Helical" evidence="9">
    <location>
        <begin position="148"/>
        <end position="169"/>
    </location>
</feature>
<evidence type="ECO:0000313" key="11">
    <source>
        <dbReference type="EMBL" id="GAV00685.1"/>
    </source>
</evidence>
<gene>
    <name evidence="11" type="primary">RvY_11499-1</name>
    <name evidence="11" type="synonym">RvY_11499.1</name>
    <name evidence="11" type="ORF">RvY_11499</name>
</gene>
<reference evidence="11 12" key="1">
    <citation type="journal article" date="2016" name="Nat. Commun.">
        <title>Extremotolerant tardigrade genome and improved radiotolerance of human cultured cells by tardigrade-unique protein.</title>
        <authorList>
            <person name="Hashimoto T."/>
            <person name="Horikawa D.D."/>
            <person name="Saito Y."/>
            <person name="Kuwahara H."/>
            <person name="Kozuka-Hata H."/>
            <person name="Shin-I T."/>
            <person name="Minakuchi Y."/>
            <person name="Ohishi K."/>
            <person name="Motoyama A."/>
            <person name="Aizu T."/>
            <person name="Enomoto A."/>
            <person name="Kondo K."/>
            <person name="Tanaka S."/>
            <person name="Hara Y."/>
            <person name="Koshikawa S."/>
            <person name="Sagara H."/>
            <person name="Miura T."/>
            <person name="Yokobori S."/>
            <person name="Miyagawa K."/>
            <person name="Suzuki Y."/>
            <person name="Kubo T."/>
            <person name="Oyama M."/>
            <person name="Kohara Y."/>
            <person name="Fujiyama A."/>
            <person name="Arakawa K."/>
            <person name="Katayama T."/>
            <person name="Toyoda A."/>
            <person name="Kunieda T."/>
        </authorList>
    </citation>
    <scope>NUCLEOTIDE SEQUENCE [LARGE SCALE GENOMIC DNA]</scope>
    <source>
        <strain evidence="11 12">YOKOZUNA-1</strain>
    </source>
</reference>
<evidence type="ECO:0000256" key="8">
    <source>
        <dbReference type="ARBA" id="ARBA00023224"/>
    </source>
</evidence>
<evidence type="ECO:0000256" key="3">
    <source>
        <dbReference type="ARBA" id="ARBA00022989"/>
    </source>
</evidence>
<evidence type="ECO:0000256" key="1">
    <source>
        <dbReference type="ARBA" id="ARBA00004141"/>
    </source>
</evidence>
<sequence length="247" mass="27833">MSPNDISSRNFSCSNNISSNETSAGTGPHWDYASLLSLIITAAGIITNSTALLVFIRNRSTLITPFNVYLINLLLANSSNLFLFYPLDIFRQVNGNHWWLGTHVCTLYLYGFFVLNASMGNCHLLIILNRLWAVTFPMSYRTTHSRSLAIKICVGMWVYLHACLFPGVVLDALYYRPPLETDGCQFNVAEQLDWGESTQILNFDVPLMLIALNYFFIVYKTATRNSPTLLKNARVQPAARLSEEDEG</sequence>
<dbReference type="GO" id="GO:0007200">
    <property type="term" value="P:phospholipase C-activating G protein-coupled receptor signaling pathway"/>
    <property type="evidence" value="ECO:0007669"/>
    <property type="project" value="TreeGrafter"/>
</dbReference>
<dbReference type="AlphaFoldDB" id="A0A1D1VGB5"/>
<protein>
    <recommendedName>
        <fullName evidence="10">G-protein coupled receptors family 1 profile domain-containing protein</fullName>
    </recommendedName>
</protein>
<dbReference type="GO" id="GO:0035025">
    <property type="term" value="P:positive regulation of Rho protein signal transduction"/>
    <property type="evidence" value="ECO:0007669"/>
    <property type="project" value="TreeGrafter"/>
</dbReference>
<dbReference type="InterPro" id="IPR017452">
    <property type="entry name" value="GPCR_Rhodpsn_7TM"/>
</dbReference>
<feature type="transmembrane region" description="Helical" evidence="9">
    <location>
        <begin position="68"/>
        <end position="87"/>
    </location>
</feature>
<accession>A0A1D1VGB5</accession>
<dbReference type="Pfam" id="PF00001">
    <property type="entry name" value="7tm_1"/>
    <property type="match status" value="1"/>
</dbReference>
<evidence type="ECO:0000256" key="7">
    <source>
        <dbReference type="ARBA" id="ARBA00023180"/>
    </source>
</evidence>
<proteinExistence type="predicted"/>
<evidence type="ECO:0000256" key="2">
    <source>
        <dbReference type="ARBA" id="ARBA00022692"/>
    </source>
</evidence>
<keyword evidence="6" id="KW-0675">Receptor</keyword>
<dbReference type="PROSITE" id="PS50262">
    <property type="entry name" value="G_PROTEIN_RECEP_F1_2"/>
    <property type="match status" value="1"/>
</dbReference>
<dbReference type="PANTHER" id="PTHR24232">
    <property type="entry name" value="G-PROTEIN COUPLED RECEPTOR"/>
    <property type="match status" value="1"/>
</dbReference>
<keyword evidence="5 9" id="KW-0472">Membrane</keyword>
<dbReference type="CDD" id="cd00637">
    <property type="entry name" value="7tm_classA_rhodopsin-like"/>
    <property type="match status" value="1"/>
</dbReference>
<evidence type="ECO:0000256" key="6">
    <source>
        <dbReference type="ARBA" id="ARBA00023170"/>
    </source>
</evidence>
<comment type="caution">
    <text evidence="11">The sequence shown here is derived from an EMBL/GenBank/DDBJ whole genome shotgun (WGS) entry which is preliminary data.</text>
</comment>
<dbReference type="PANTHER" id="PTHR24232:SF53">
    <property type="entry name" value="G-PROTEIN COUPLED RECEPTORS FAMILY 1 PROFILE DOMAIN-CONTAINING PROTEIN"/>
    <property type="match status" value="1"/>
</dbReference>
<evidence type="ECO:0000313" key="12">
    <source>
        <dbReference type="Proteomes" id="UP000186922"/>
    </source>
</evidence>
<keyword evidence="3 9" id="KW-1133">Transmembrane helix</keyword>
<evidence type="ECO:0000256" key="5">
    <source>
        <dbReference type="ARBA" id="ARBA00023136"/>
    </source>
</evidence>
<feature type="transmembrane region" description="Helical" evidence="9">
    <location>
        <begin position="32"/>
        <end position="56"/>
    </location>
</feature>
<feature type="transmembrane region" description="Helical" evidence="9">
    <location>
        <begin position="107"/>
        <end position="128"/>
    </location>
</feature>
<dbReference type="GO" id="GO:0005886">
    <property type="term" value="C:plasma membrane"/>
    <property type="evidence" value="ECO:0007669"/>
    <property type="project" value="TreeGrafter"/>
</dbReference>
<dbReference type="Gene3D" id="1.20.1070.10">
    <property type="entry name" value="Rhodopsin 7-helix transmembrane proteins"/>
    <property type="match status" value="1"/>
</dbReference>
<evidence type="ECO:0000259" key="10">
    <source>
        <dbReference type="PROSITE" id="PS50262"/>
    </source>
</evidence>
<dbReference type="EMBL" id="BDGG01000006">
    <property type="protein sequence ID" value="GAV00685.1"/>
    <property type="molecule type" value="Genomic_DNA"/>
</dbReference>
<keyword evidence="2 9" id="KW-0812">Transmembrane</keyword>
<keyword evidence="12" id="KW-1185">Reference proteome</keyword>
<evidence type="ECO:0000256" key="9">
    <source>
        <dbReference type="SAM" id="Phobius"/>
    </source>
</evidence>
<feature type="domain" description="G-protein coupled receptors family 1 profile" evidence="10">
    <location>
        <begin position="47"/>
        <end position="247"/>
    </location>
</feature>
<dbReference type="SUPFAM" id="SSF81321">
    <property type="entry name" value="Family A G protein-coupled receptor-like"/>
    <property type="match status" value="1"/>
</dbReference>
<dbReference type="GO" id="GO:0004930">
    <property type="term" value="F:G protein-coupled receptor activity"/>
    <property type="evidence" value="ECO:0007669"/>
    <property type="project" value="UniProtKB-KW"/>
</dbReference>
<keyword evidence="7" id="KW-0325">Glycoprotein</keyword>
<comment type="subcellular location">
    <subcellularLocation>
        <location evidence="1">Membrane</location>
        <topology evidence="1">Multi-pass membrane protein</topology>
    </subcellularLocation>
</comment>